<accession>A0A1P8UWE8</accession>
<evidence type="ECO:0000259" key="4">
    <source>
        <dbReference type="PROSITE" id="PS51668"/>
    </source>
</evidence>
<keyword evidence="5" id="KW-0808">Transferase</keyword>
<dbReference type="STRING" id="1250539.Ga0080574_TMP3342"/>
<sequence length="160" mass="17773">MPDSATLRPGETTVELPPAADAQLRFIGRIRTPFKTRADCPRQGSADGPECRVEIDPILEPALDGIERTDRIELLYWLDRSRRDLLTQSPRGSGELRGTFSLRSPQRPNPIGTSVVTLLRREGPVLVVRGLDCLDGTPLIDLKPARCDQAERRREAAHQG</sequence>
<dbReference type="InterPro" id="IPR040372">
    <property type="entry name" value="YaeB-like"/>
</dbReference>
<evidence type="ECO:0000313" key="6">
    <source>
        <dbReference type="Proteomes" id="UP000187059"/>
    </source>
</evidence>
<dbReference type="Proteomes" id="UP000187059">
    <property type="component" value="Chromosome"/>
</dbReference>
<reference evidence="5 6" key="1">
    <citation type="submission" date="2016-04" db="EMBL/GenBank/DDBJ databases">
        <title>Deep-sea bacteria in the southern Pacific.</title>
        <authorList>
            <person name="Tang K."/>
        </authorList>
    </citation>
    <scope>NUCLEOTIDE SEQUENCE [LARGE SCALE GENOMIC DNA]</scope>
    <source>
        <strain evidence="5 6">JLT2014</strain>
    </source>
</reference>
<dbReference type="InterPro" id="IPR023370">
    <property type="entry name" value="TrmO-like_N"/>
</dbReference>
<feature type="region of interest" description="Disordered" evidence="3">
    <location>
        <begin position="87"/>
        <end position="108"/>
    </location>
</feature>
<evidence type="ECO:0000256" key="1">
    <source>
        <dbReference type="ARBA" id="ARBA00022691"/>
    </source>
</evidence>
<dbReference type="GO" id="GO:0032259">
    <property type="term" value="P:methylation"/>
    <property type="evidence" value="ECO:0007669"/>
    <property type="project" value="UniProtKB-KW"/>
</dbReference>
<dbReference type="AlphaFoldDB" id="A0A1P8UWE8"/>
<dbReference type="KEGG" id="paby:Ga0080574_TMP3342"/>
<dbReference type="RefSeq" id="WP_076702407.1">
    <property type="nucleotide sequence ID" value="NZ_CP015093.1"/>
</dbReference>
<dbReference type="Gene3D" id="2.40.30.70">
    <property type="entry name" value="YaeB-like"/>
    <property type="match status" value="1"/>
</dbReference>
<keyword evidence="1" id="KW-0949">S-adenosyl-L-methionine</keyword>
<comment type="similarity">
    <text evidence="2">Belongs to the tRNA methyltransferase O family.</text>
</comment>
<organism evidence="5 6">
    <name type="scientific">Salipiger abyssi</name>
    <dbReference type="NCBI Taxonomy" id="1250539"/>
    <lineage>
        <taxon>Bacteria</taxon>
        <taxon>Pseudomonadati</taxon>
        <taxon>Pseudomonadota</taxon>
        <taxon>Alphaproteobacteria</taxon>
        <taxon>Rhodobacterales</taxon>
        <taxon>Roseobacteraceae</taxon>
        <taxon>Salipiger</taxon>
    </lineage>
</organism>
<dbReference type="PANTHER" id="PTHR12818:SF0">
    <property type="entry name" value="TRNA (ADENINE(37)-N6)-METHYLTRANSFERASE"/>
    <property type="match status" value="1"/>
</dbReference>
<dbReference type="Pfam" id="PF01980">
    <property type="entry name" value="TrmO_N"/>
    <property type="match status" value="1"/>
</dbReference>
<proteinExistence type="inferred from homology"/>
<evidence type="ECO:0000256" key="2">
    <source>
        <dbReference type="ARBA" id="ARBA00033753"/>
    </source>
</evidence>
<dbReference type="GO" id="GO:0008168">
    <property type="term" value="F:methyltransferase activity"/>
    <property type="evidence" value="ECO:0007669"/>
    <property type="project" value="UniProtKB-KW"/>
</dbReference>
<dbReference type="PANTHER" id="PTHR12818">
    <property type="entry name" value="TRNA (ADENINE(37)-N6)-METHYLTRANSFERASE"/>
    <property type="match status" value="1"/>
</dbReference>
<evidence type="ECO:0000256" key="3">
    <source>
        <dbReference type="SAM" id="MobiDB-lite"/>
    </source>
</evidence>
<dbReference type="InterPro" id="IPR036414">
    <property type="entry name" value="YaeB_N_sf"/>
</dbReference>
<dbReference type="SUPFAM" id="SSF118196">
    <property type="entry name" value="YaeB-like"/>
    <property type="match status" value="1"/>
</dbReference>
<dbReference type="EMBL" id="CP015093">
    <property type="protein sequence ID" value="APZ53676.1"/>
    <property type="molecule type" value="Genomic_DNA"/>
</dbReference>
<dbReference type="InterPro" id="IPR036413">
    <property type="entry name" value="YaeB-like_sf"/>
</dbReference>
<dbReference type="CDD" id="cd09281">
    <property type="entry name" value="UPF0066"/>
    <property type="match status" value="1"/>
</dbReference>
<dbReference type="PROSITE" id="PS51668">
    <property type="entry name" value="TSAA_2"/>
    <property type="match status" value="1"/>
</dbReference>
<dbReference type="OrthoDB" id="9804309at2"/>
<evidence type="ECO:0000313" key="5">
    <source>
        <dbReference type="EMBL" id="APZ53676.1"/>
    </source>
</evidence>
<protein>
    <submittedName>
        <fullName evidence="5">tRNA-Thr(GGU) m(6)t(6)A37 methyltransferase TsaA</fullName>
    </submittedName>
</protein>
<feature type="domain" description="TsaA-like" evidence="4">
    <location>
        <begin position="24"/>
        <end position="154"/>
    </location>
</feature>
<keyword evidence="6" id="KW-1185">Reference proteome</keyword>
<name>A0A1P8UWE8_9RHOB</name>
<dbReference type="NCBIfam" id="TIGR00104">
    <property type="entry name" value="tRNA_TsaA"/>
    <property type="match status" value="1"/>
</dbReference>
<gene>
    <name evidence="5" type="ORF">Ga0080574_TMP3342</name>
</gene>
<keyword evidence="5" id="KW-0489">Methyltransferase</keyword>